<dbReference type="Gene3D" id="3.90.1200.10">
    <property type="match status" value="1"/>
</dbReference>
<evidence type="ECO:0000256" key="2">
    <source>
        <dbReference type="ARBA" id="ARBA00022679"/>
    </source>
</evidence>
<dbReference type="GO" id="GO:0046872">
    <property type="term" value="F:metal ion binding"/>
    <property type="evidence" value="ECO:0007669"/>
    <property type="project" value="UniProtKB-KW"/>
</dbReference>
<dbReference type="GO" id="GO:0005524">
    <property type="term" value="F:ATP binding"/>
    <property type="evidence" value="ECO:0007669"/>
    <property type="project" value="UniProtKB-KW"/>
</dbReference>
<dbReference type="PIRSF" id="PIRSF000706">
    <property type="entry name" value="Kanamycin_kin"/>
    <property type="match status" value="1"/>
</dbReference>
<dbReference type="GO" id="GO:0046677">
    <property type="term" value="P:response to antibiotic"/>
    <property type="evidence" value="ECO:0007669"/>
    <property type="project" value="UniProtKB-KW"/>
</dbReference>
<evidence type="ECO:0000313" key="11">
    <source>
        <dbReference type="EMBL" id="PRZ13436.1"/>
    </source>
</evidence>
<keyword evidence="2 7" id="KW-0808">Transferase</keyword>
<dbReference type="Proteomes" id="UP000238217">
    <property type="component" value="Unassembled WGS sequence"/>
</dbReference>
<evidence type="ECO:0000256" key="7">
    <source>
        <dbReference type="PIRNR" id="PIRNR000706"/>
    </source>
</evidence>
<organism evidence="11 12">
    <name type="scientific">Nesterenkonia sandarakina</name>
    <dbReference type="NCBI Taxonomy" id="272918"/>
    <lineage>
        <taxon>Bacteria</taxon>
        <taxon>Bacillati</taxon>
        <taxon>Actinomycetota</taxon>
        <taxon>Actinomycetes</taxon>
        <taxon>Micrococcales</taxon>
        <taxon>Micrococcaceae</taxon>
        <taxon>Nesterenkonia</taxon>
    </lineage>
</organism>
<keyword evidence="5 7" id="KW-0067">ATP-binding</keyword>
<comment type="similarity">
    <text evidence="1 7">Belongs to the aminoglycoside phosphotransferase family.</text>
</comment>
<keyword evidence="9" id="KW-0460">Magnesium</keyword>
<dbReference type="GO" id="GO:0016301">
    <property type="term" value="F:kinase activity"/>
    <property type="evidence" value="ECO:0007669"/>
    <property type="project" value="UniProtKB-KW"/>
</dbReference>
<evidence type="ECO:0000256" key="5">
    <source>
        <dbReference type="ARBA" id="ARBA00022840"/>
    </source>
</evidence>
<dbReference type="EMBL" id="PVTY01000015">
    <property type="protein sequence ID" value="PRZ13436.1"/>
    <property type="molecule type" value="Genomic_DNA"/>
</dbReference>
<protein>
    <submittedName>
        <fullName evidence="11">Kanamycin kinase</fullName>
    </submittedName>
</protein>
<keyword evidence="12" id="KW-1185">Reference proteome</keyword>
<dbReference type="Pfam" id="PF01636">
    <property type="entry name" value="APH"/>
    <property type="match status" value="1"/>
</dbReference>
<accession>A0A2T0YF72</accession>
<proteinExistence type="inferred from homology"/>
<dbReference type="AlphaFoldDB" id="A0A2T0YF72"/>
<dbReference type="GO" id="GO:0016773">
    <property type="term" value="F:phosphotransferase activity, alcohol group as acceptor"/>
    <property type="evidence" value="ECO:0007669"/>
    <property type="project" value="InterPro"/>
</dbReference>
<evidence type="ECO:0000256" key="3">
    <source>
        <dbReference type="ARBA" id="ARBA00022741"/>
    </source>
</evidence>
<sequence length="254" mass="27429">MEIPSDLAGPPPADTPVPGFLDAALESFGLGRAQLSPVWRNGAGGLTFSVASAGEASPIDYYVKWNPAAAGESLAADAERLCWIAGRHPAPAAIELVTNAHEEVLLTRALPGESAVSRRWKHEPEVALRALGVGLRQLHSVALDQWPADWNVTHPRGVEDADASDPDGAPSIDRLVLCQGDPCAPNTLLAADGSFLAHVDLARLGVADRWSDLAVMSMSLAWNFTDYDESVFWEAYGIEPDPRRIDYHRRRHNA</sequence>
<evidence type="ECO:0000313" key="12">
    <source>
        <dbReference type="Proteomes" id="UP000238217"/>
    </source>
</evidence>
<evidence type="ECO:0000256" key="8">
    <source>
        <dbReference type="PIRSR" id="PIRSR000706-1"/>
    </source>
</evidence>
<feature type="binding site" evidence="9">
    <location>
        <position position="200"/>
    </location>
    <ligand>
        <name>Mg(2+)</name>
        <dbReference type="ChEBI" id="CHEBI:18420"/>
    </ligand>
</feature>
<evidence type="ECO:0000256" key="1">
    <source>
        <dbReference type="ARBA" id="ARBA00006219"/>
    </source>
</evidence>
<keyword evidence="4 7" id="KW-0418">Kinase</keyword>
<feature type="active site" description="Proton acceptor" evidence="8">
    <location>
        <position position="181"/>
    </location>
</feature>
<reference evidence="11 12" key="1">
    <citation type="submission" date="2018-03" db="EMBL/GenBank/DDBJ databases">
        <title>Comparative analysis of microorganisms from saline springs in Andes Mountain Range, Colombia.</title>
        <authorList>
            <person name="Rubin E."/>
        </authorList>
    </citation>
    <scope>NUCLEOTIDE SEQUENCE [LARGE SCALE GENOMIC DNA]</scope>
    <source>
        <strain evidence="11 12">CG 35</strain>
    </source>
</reference>
<name>A0A2T0YF72_9MICC</name>
<keyword evidence="6 7" id="KW-0046">Antibiotic resistance</keyword>
<keyword evidence="9" id="KW-0479">Metal-binding</keyword>
<dbReference type="SUPFAM" id="SSF56112">
    <property type="entry name" value="Protein kinase-like (PK-like)"/>
    <property type="match status" value="1"/>
</dbReference>
<dbReference type="Gene3D" id="3.30.200.20">
    <property type="entry name" value="Phosphorylase Kinase, domain 1"/>
    <property type="match status" value="1"/>
</dbReference>
<keyword evidence="3 7" id="KW-0547">Nucleotide-binding</keyword>
<dbReference type="InterPro" id="IPR024165">
    <property type="entry name" value="Kan/Strep_kinase"/>
</dbReference>
<evidence type="ECO:0000259" key="10">
    <source>
        <dbReference type="Pfam" id="PF01636"/>
    </source>
</evidence>
<dbReference type="InterPro" id="IPR002575">
    <property type="entry name" value="Aminoglycoside_PTrfase"/>
</dbReference>
<dbReference type="InterPro" id="IPR011009">
    <property type="entry name" value="Kinase-like_dom_sf"/>
</dbReference>
<comment type="caution">
    <text evidence="11">The sequence shown here is derived from an EMBL/GenBank/DDBJ whole genome shotgun (WGS) entry which is preliminary data.</text>
</comment>
<evidence type="ECO:0000256" key="4">
    <source>
        <dbReference type="ARBA" id="ARBA00022777"/>
    </source>
</evidence>
<feature type="binding site" evidence="9">
    <location>
        <position position="186"/>
    </location>
    <ligand>
        <name>Mg(2+)</name>
        <dbReference type="ChEBI" id="CHEBI:18420"/>
    </ligand>
</feature>
<evidence type="ECO:0000256" key="6">
    <source>
        <dbReference type="ARBA" id="ARBA00023251"/>
    </source>
</evidence>
<gene>
    <name evidence="11" type="ORF">BCL67_11540</name>
</gene>
<feature type="domain" description="Aminoglycoside phosphotransferase" evidence="10">
    <location>
        <begin position="45"/>
        <end position="245"/>
    </location>
</feature>
<evidence type="ECO:0000256" key="9">
    <source>
        <dbReference type="PIRSR" id="PIRSR000706-2"/>
    </source>
</evidence>